<dbReference type="SUPFAM" id="SSF47598">
    <property type="entry name" value="Ribbon-helix-helix"/>
    <property type="match status" value="1"/>
</dbReference>
<organism evidence="2 3">
    <name type="scientific">Mycobacterium phage Majeke</name>
    <dbReference type="NCBI Taxonomy" id="2024296"/>
    <lineage>
        <taxon>Viruses</taxon>
        <taxon>Duplodnaviria</taxon>
        <taxon>Heunggongvirae</taxon>
        <taxon>Uroviricota</taxon>
        <taxon>Caudoviricetes</taxon>
        <taxon>Pclasvirinae</taxon>
        <taxon>Fishburnevirus</taxon>
        <taxon>Fishburnevirus majeke</taxon>
    </lineage>
</organism>
<dbReference type="EMBL" id="MF472894">
    <property type="protein sequence ID" value="ASZ75340.1"/>
    <property type="molecule type" value="Genomic_DNA"/>
</dbReference>
<dbReference type="Gene3D" id="1.10.1220.10">
    <property type="entry name" value="Met repressor-like"/>
    <property type="match status" value="1"/>
</dbReference>
<protein>
    <submittedName>
        <fullName evidence="2">Helix-turn-helix DNA binding protein</fullName>
    </submittedName>
</protein>
<sequence>MPREPLRAIRISDELWQSVRAKADAEGSSANAVIRELLERWVTRPPRNQKG</sequence>
<dbReference type="Proteomes" id="UP000221895">
    <property type="component" value="Segment"/>
</dbReference>
<feature type="domain" description="Ribbon-helix-helix protein CopG" evidence="1">
    <location>
        <begin position="9"/>
        <end position="44"/>
    </location>
</feature>
<keyword evidence="3" id="KW-1185">Reference proteome</keyword>
<evidence type="ECO:0000313" key="2">
    <source>
        <dbReference type="EMBL" id="ASZ75340.1"/>
    </source>
</evidence>
<dbReference type="RefSeq" id="YP_009965018.1">
    <property type="nucleotide sequence ID" value="NC_051737.1"/>
</dbReference>
<dbReference type="InterPro" id="IPR010985">
    <property type="entry name" value="Ribbon_hlx_hlx"/>
</dbReference>
<reference evidence="2 3" key="1">
    <citation type="submission" date="2017-07" db="EMBL/GenBank/DDBJ databases">
        <authorList>
            <person name="Hlophe Z."/>
            <person name="Ntuli M.Z."/>
            <person name="Moopanar K."/>
            <person name="Mzimela N.C."/>
            <person name="Maloney S.E.K."/>
            <person name="Ndwandwe T."/>
            <person name="Van P.C."/>
            <person name="Maharaj S."/>
            <person name="Gounden S."/>
            <person name="Munsamy V."/>
            <person name="Guerrero Bustamante C.A."/>
            <person name="Pope W.H."/>
            <person name="Russell D.A."/>
            <person name="Garlena R.A."/>
            <person name="Larsen M.H."/>
            <person name="Jacobs-Sera D."/>
            <person name="Hatfull G.F."/>
        </authorList>
    </citation>
    <scope>NUCLEOTIDE SEQUENCE [LARGE SCALE GENOMIC DNA]</scope>
</reference>
<dbReference type="Pfam" id="PF01402">
    <property type="entry name" value="RHH_1"/>
    <property type="match status" value="1"/>
</dbReference>
<gene>
    <name evidence="2" type="primary">56</name>
    <name evidence="2" type="ORF">PBI_MAJEKE_56</name>
</gene>
<dbReference type="InterPro" id="IPR002145">
    <property type="entry name" value="CopG"/>
</dbReference>
<dbReference type="GeneID" id="60336740"/>
<dbReference type="GO" id="GO:0006355">
    <property type="term" value="P:regulation of DNA-templated transcription"/>
    <property type="evidence" value="ECO:0007669"/>
    <property type="project" value="InterPro"/>
</dbReference>
<accession>A0A249XTM9</accession>
<name>A0A249XTM9_9CAUD</name>
<evidence type="ECO:0000313" key="3">
    <source>
        <dbReference type="Proteomes" id="UP000221895"/>
    </source>
</evidence>
<proteinExistence type="predicted"/>
<dbReference type="KEGG" id="vg:60336740"/>
<dbReference type="InterPro" id="IPR013321">
    <property type="entry name" value="Arc_rbn_hlx_hlx"/>
</dbReference>
<evidence type="ECO:0000259" key="1">
    <source>
        <dbReference type="Pfam" id="PF01402"/>
    </source>
</evidence>